<organism evidence="1 2">
    <name type="scientific">Dactylosporangium darangshiense</name>
    <dbReference type="NCBI Taxonomy" id="579108"/>
    <lineage>
        <taxon>Bacteria</taxon>
        <taxon>Bacillati</taxon>
        <taxon>Actinomycetota</taxon>
        <taxon>Actinomycetes</taxon>
        <taxon>Micromonosporales</taxon>
        <taxon>Micromonosporaceae</taxon>
        <taxon>Dactylosporangium</taxon>
    </lineage>
</organism>
<reference evidence="2" key="1">
    <citation type="journal article" date="2019" name="Int. J. Syst. Evol. Microbiol.">
        <title>The Global Catalogue of Microorganisms (GCM) 10K type strain sequencing project: providing services to taxonomists for standard genome sequencing and annotation.</title>
        <authorList>
            <consortium name="The Broad Institute Genomics Platform"/>
            <consortium name="The Broad Institute Genome Sequencing Center for Infectious Disease"/>
            <person name="Wu L."/>
            <person name="Ma J."/>
        </authorList>
    </citation>
    <scope>NUCLEOTIDE SEQUENCE [LARGE SCALE GENOMIC DNA]</scope>
    <source>
        <strain evidence="2">JCM 17441</strain>
    </source>
</reference>
<comment type="caution">
    <text evidence="1">The sequence shown here is derived from an EMBL/GenBank/DDBJ whole genome shotgun (WGS) entry which is preliminary data.</text>
</comment>
<proteinExistence type="predicted"/>
<evidence type="ECO:0000313" key="1">
    <source>
        <dbReference type="EMBL" id="GAA4253889.1"/>
    </source>
</evidence>
<accession>A0ABP8DEN3</accession>
<dbReference type="InterPro" id="IPR018697">
    <property type="entry name" value="DUF2199"/>
</dbReference>
<dbReference type="EMBL" id="BAABAT010000017">
    <property type="protein sequence ID" value="GAA4253889.1"/>
    <property type="molecule type" value="Genomic_DNA"/>
</dbReference>
<dbReference type="Proteomes" id="UP001500620">
    <property type="component" value="Unassembled WGS sequence"/>
</dbReference>
<keyword evidence="2" id="KW-1185">Reference proteome</keyword>
<dbReference type="Pfam" id="PF09965">
    <property type="entry name" value="DUF2199"/>
    <property type="match status" value="1"/>
</dbReference>
<protein>
    <submittedName>
        <fullName evidence="1">DUF2199 domain-containing protein</fullName>
    </submittedName>
</protein>
<evidence type="ECO:0000313" key="2">
    <source>
        <dbReference type="Proteomes" id="UP001500620"/>
    </source>
</evidence>
<name>A0ABP8DEN3_9ACTN</name>
<gene>
    <name evidence="1" type="ORF">GCM10022255_056420</name>
</gene>
<sequence>MYFAAVTIVCGCCGAELGEVPTVWAFSAPDYWGAPEAGSESFLEDELCCIDAPELDERHFFIRGLIEVPVRDSDEHLTYNVWVSLSPANFERAVERWDDPARDEEKPYFGWLSNNIPGYPDTLQLKTRVHTRQPGLRPLVELEPTDHPLAVEQRDGIDAHRLAEVAKVCGG</sequence>